<evidence type="ECO:0000313" key="3">
    <source>
        <dbReference type="EMBL" id="AEF97011.1"/>
    </source>
</evidence>
<dbReference type="KEGG" id="mig:Metig_1477"/>
<reference evidence="3 4" key="1">
    <citation type="submission" date="2011-05" db="EMBL/GenBank/DDBJ databases">
        <title>Complete sequence of Methanotorris igneus Kol 5.</title>
        <authorList>
            <consortium name="US DOE Joint Genome Institute"/>
            <person name="Lucas S."/>
            <person name="Han J."/>
            <person name="Lapidus A."/>
            <person name="Cheng J.-F."/>
            <person name="Goodwin L."/>
            <person name="Pitluck S."/>
            <person name="Peters L."/>
            <person name="Mikhailova N."/>
            <person name="Chertkov O."/>
            <person name="Han C."/>
            <person name="Tapia R."/>
            <person name="Land M."/>
            <person name="Hauser L."/>
            <person name="Kyrpides N."/>
            <person name="Ivanova N."/>
            <person name="Pagani I."/>
            <person name="Sieprawska-Lupa M."/>
            <person name="Whitman W."/>
            <person name="Woyke T."/>
        </authorList>
    </citation>
    <scope>NUCLEOTIDE SEQUENCE [LARGE SCALE GENOMIC DNA]</scope>
    <source>
        <strain evidence="4">DSM 5666 / JCM 11834 / Kol 5</strain>
    </source>
</reference>
<sequence length="292" mass="33636">MSLIIGYYGRNGAVLGGDKRNIMFRGDIEKRKKLEEMLYNGEIKDDEELLKKAEEFGIKLHIEDNRKKVRKIGDDVLVGEVKSIGIDSERRRVYLTKGKCIIVDVFNDEIRNKWTKTGSGVVVFGNRYVKKIAEEEFRKAGYRLTMMSLEEIRDLIENIFKKCNTPSVSKGYDIIYTTKECKNLEEVVKKDLDALFEYRETLRKKMIDFGKVMTIVNKIVKNGEIGVIKNGKLVLYDKYIAIDKICPNPKMFNEIEVKGDVEDGDVIVIENGEMKVKGKNTPVFVDYTICEK</sequence>
<dbReference type="PIRSF" id="PIRSF019262">
    <property type="entry name" value="UCP019262"/>
    <property type="match status" value="1"/>
</dbReference>
<dbReference type="EMBL" id="CP002737">
    <property type="protein sequence ID" value="AEF97011.1"/>
    <property type="molecule type" value="Genomic_DNA"/>
</dbReference>
<dbReference type="OrthoDB" id="106876at2157"/>
<organism evidence="4">
    <name type="scientific">Methanotorris igneus (strain DSM 5666 / JCM 11834 / Kol 5)</name>
    <dbReference type="NCBI Taxonomy" id="880724"/>
    <lineage>
        <taxon>Archaea</taxon>
        <taxon>Methanobacteriati</taxon>
        <taxon>Methanobacteriota</taxon>
        <taxon>Methanomada group</taxon>
        <taxon>Methanococci</taxon>
        <taxon>Methanococcales</taxon>
        <taxon>Methanocaldococcaceae</taxon>
        <taxon>Methanotorris</taxon>
    </lineage>
</organism>
<dbReference type="RefSeq" id="WP_013799607.1">
    <property type="nucleotide sequence ID" value="NC_015562.1"/>
</dbReference>
<protein>
    <submittedName>
        <fullName evidence="3">Uncharacterized conserved protein UCP019262</fullName>
    </submittedName>
</protein>
<keyword evidence="4" id="KW-1185">Reference proteome</keyword>
<dbReference type="InterPro" id="IPR057377">
    <property type="entry name" value="MJ0548_C"/>
</dbReference>
<accession>F6BAJ8</accession>
<evidence type="ECO:0000259" key="2">
    <source>
        <dbReference type="Pfam" id="PF25274"/>
    </source>
</evidence>
<dbReference type="GeneID" id="10644350"/>
<evidence type="ECO:0000313" key="4">
    <source>
        <dbReference type="Proteomes" id="UP000009227"/>
    </source>
</evidence>
<gene>
    <name evidence="3" type="ordered locus">Metig_1477</name>
</gene>
<dbReference type="InterPro" id="IPR016754">
    <property type="entry name" value="MJ0548-like"/>
</dbReference>
<dbReference type="Pfam" id="PF25274">
    <property type="entry name" value="MJ0548_C"/>
    <property type="match status" value="1"/>
</dbReference>
<dbReference type="InterPro" id="IPR057262">
    <property type="entry name" value="MJ0548_N"/>
</dbReference>
<dbReference type="SMR" id="F6BAJ8"/>
<name>F6BAJ8_METIK</name>
<feature type="domain" description="Connectase MJ0548-like N-terminal" evidence="1">
    <location>
        <begin position="1"/>
        <end position="192"/>
    </location>
</feature>
<dbReference type="HOGENOM" id="CLU_078138_0_0_2"/>
<dbReference type="STRING" id="880724.Metig_1477"/>
<dbReference type="Proteomes" id="UP000009227">
    <property type="component" value="Chromosome"/>
</dbReference>
<feature type="domain" description="Connectase MJ0548-like C-terminal" evidence="2">
    <location>
        <begin position="197"/>
        <end position="290"/>
    </location>
</feature>
<dbReference type="Pfam" id="PF09894">
    <property type="entry name" value="MJ0548_N"/>
    <property type="match status" value="1"/>
</dbReference>
<dbReference type="AlphaFoldDB" id="F6BAJ8"/>
<proteinExistence type="predicted"/>
<evidence type="ECO:0000259" key="1">
    <source>
        <dbReference type="Pfam" id="PF09894"/>
    </source>
</evidence>